<evidence type="ECO:0000313" key="12">
    <source>
        <dbReference type="EMBL" id="KAK8096279.1"/>
    </source>
</evidence>
<keyword evidence="4" id="KW-0732">Signal</keyword>
<evidence type="ECO:0000256" key="5">
    <source>
        <dbReference type="ARBA" id="ARBA00022824"/>
    </source>
</evidence>
<dbReference type="EMBL" id="JAQQWP010000011">
    <property type="protein sequence ID" value="KAK8096279.1"/>
    <property type="molecule type" value="Genomic_DNA"/>
</dbReference>
<dbReference type="Pfam" id="PF04577">
    <property type="entry name" value="Glyco_transf_61"/>
    <property type="match status" value="1"/>
</dbReference>
<accession>A0AAW0Q6Z4</accession>
<evidence type="ECO:0000256" key="10">
    <source>
        <dbReference type="ARBA" id="ARBA00049432"/>
    </source>
</evidence>
<dbReference type="AlphaFoldDB" id="A0AAW0Q6Z4"/>
<evidence type="ECO:0000256" key="3">
    <source>
        <dbReference type="ARBA" id="ARBA00022679"/>
    </source>
</evidence>
<reference evidence="12 13" key="1">
    <citation type="submission" date="2023-01" db="EMBL/GenBank/DDBJ databases">
        <title>Analysis of 21 Apiospora genomes using comparative genomics revels a genus with tremendous synthesis potential of carbohydrate active enzymes and secondary metabolites.</title>
        <authorList>
            <person name="Sorensen T."/>
        </authorList>
    </citation>
    <scope>NUCLEOTIDE SEQUENCE [LARGE SCALE GENOMIC DNA]</scope>
    <source>
        <strain evidence="12 13">CBS 117206</strain>
    </source>
</reference>
<dbReference type="InterPro" id="IPR007657">
    <property type="entry name" value="Glycosyltransferase_61"/>
</dbReference>
<keyword evidence="6" id="KW-0325">Glycoprotein</keyword>
<evidence type="ECO:0000256" key="1">
    <source>
        <dbReference type="ARBA" id="ARBA00011970"/>
    </source>
</evidence>
<organism evidence="12 13">
    <name type="scientific">Apiospora kogelbergensis</name>
    <dbReference type="NCBI Taxonomy" id="1337665"/>
    <lineage>
        <taxon>Eukaryota</taxon>
        <taxon>Fungi</taxon>
        <taxon>Dikarya</taxon>
        <taxon>Ascomycota</taxon>
        <taxon>Pezizomycotina</taxon>
        <taxon>Sordariomycetes</taxon>
        <taxon>Xylariomycetidae</taxon>
        <taxon>Amphisphaeriales</taxon>
        <taxon>Apiosporaceae</taxon>
        <taxon>Apiospora</taxon>
    </lineage>
</organism>
<dbReference type="PANTHER" id="PTHR20961:SF148">
    <property type="entry name" value="EGF DOMAIN-SPECIFIC O-LINKED N-ACETYLGLUCOSAMINE TRANSFERASE"/>
    <property type="match status" value="1"/>
</dbReference>
<keyword evidence="5" id="KW-0256">Endoplasmic reticulum</keyword>
<dbReference type="GO" id="GO:0097363">
    <property type="term" value="F:protein O-acetylglucosaminyltransferase activity"/>
    <property type="evidence" value="ECO:0007669"/>
    <property type="project" value="UniProtKB-EC"/>
</dbReference>
<feature type="domain" description="Glycosyltransferase 61 catalytic" evidence="11">
    <location>
        <begin position="342"/>
        <end position="427"/>
    </location>
</feature>
<evidence type="ECO:0000256" key="6">
    <source>
        <dbReference type="ARBA" id="ARBA00023180"/>
    </source>
</evidence>
<sequence>MSLITRSPLTRRPAFTGILVVLLLFLLLLGRPEWLLYNPPESPYIPSQTSPVPVVPATLVADPPTEPSHPRLLVSDYEQSTSQPAICEERFTTKYFDVFLKEQVEYCSHGSPSQLKCLYTPEGFPGENQRDGFCIGQNAHFNPKTRRFEMECSRTAEPKVPLSRLRPYWYETGPHTVMDGFVDLKDSNAPANHRPAQPGRNFTILLKREGAHNIFHTFHEMMSLMYSIDMLRLATDPMTGRPYYSEADVANTQIVVLDDHPDGPYWDLWRIWSGRVPKRLHELVEEDGGWLSRPLGHLILPLAGAANPIWHGTWDGVDCTDDLRKVFVRRVLDFYGVAQDVPVEPSRQDDRLTLTFVDRRQTRRLEGLDDLLARIRAEHPDVKIEAVDFGAISLREQIDVARKTDILVGVHGAGLTHSLFMKEGRGAVVEIFPPDFQYSGLRAIARERNLRYYKTHSTTRKHEGDWHFEDIVNNSSSTTNRLPSVHIRLHSHISHDEMRTGVNSVSRAAPFRFLDLPTEIQLSILHYTDLVTPLSAVIWSPDQGFHLPSIDNEQAWGACHSRVPCGPPYDQCHPFNHLNCTGRLKDPLTGWRARRGSLPEDRKPDDAEPICPCPHASADRPWWLAYRGRCSLCRHYACQFMPSRAGSDTPADADRERLRVWQPPTSLFLVSRYFREMCCAFFFSRNYFHVKWFVDRYPYSIEHAGPVWLSRTVPASAIPSIRTLRIDFGDFPSMDRYNGAHLWRYGPKDFPFPKDMSQVDELLDSDPMFAAYTLSLKKTATQLRLDTLVLDNKNMCTSNLHNFRKWHQESWEKIGPQAIVRFVRQIVTSMHWPPLKDAPLSVLGGTGTRHGGQRLIAALNFGSDTGYLPVLYIRRQFDNPISPSSLLYYLDLEGRPSGDEYATGPHRVSDGEPVGTAEEGSTVVDEVFFGLLFNWFPRK</sequence>
<comment type="catalytic activity">
    <reaction evidence="9">
        <text>L-seryl-[protein] + UDP-N-acetyl-alpha-D-glucosamine = 3-O-(N-acetyl-beta-D-glucosaminyl)-L-seryl-[protein] + UDP + H(+)</text>
        <dbReference type="Rhea" id="RHEA:48904"/>
        <dbReference type="Rhea" id="RHEA-COMP:9863"/>
        <dbReference type="Rhea" id="RHEA-COMP:12251"/>
        <dbReference type="ChEBI" id="CHEBI:15378"/>
        <dbReference type="ChEBI" id="CHEBI:29999"/>
        <dbReference type="ChEBI" id="CHEBI:57705"/>
        <dbReference type="ChEBI" id="CHEBI:58223"/>
        <dbReference type="ChEBI" id="CHEBI:90838"/>
        <dbReference type="EC" id="2.4.1.255"/>
    </reaction>
</comment>
<evidence type="ECO:0000256" key="8">
    <source>
        <dbReference type="ARBA" id="ARBA00042574"/>
    </source>
</evidence>
<dbReference type="Proteomes" id="UP001392437">
    <property type="component" value="Unassembled WGS sequence"/>
</dbReference>
<proteinExistence type="predicted"/>
<evidence type="ECO:0000256" key="9">
    <source>
        <dbReference type="ARBA" id="ARBA00048317"/>
    </source>
</evidence>
<dbReference type="InterPro" id="IPR049625">
    <property type="entry name" value="Glyco_transf_61_cat"/>
</dbReference>
<evidence type="ECO:0000256" key="7">
    <source>
        <dbReference type="ARBA" id="ARBA00040944"/>
    </source>
</evidence>
<comment type="catalytic activity">
    <reaction evidence="10">
        <text>L-threonyl-[protein] + UDP-N-acetyl-alpha-D-glucosamine = 3-O-(N-acetyl-beta-D-glucosaminyl)-L-threonyl-[protein] + UDP + H(+)</text>
        <dbReference type="Rhea" id="RHEA:48908"/>
        <dbReference type="Rhea" id="RHEA-COMP:11060"/>
        <dbReference type="Rhea" id="RHEA-COMP:12252"/>
        <dbReference type="ChEBI" id="CHEBI:15378"/>
        <dbReference type="ChEBI" id="CHEBI:30013"/>
        <dbReference type="ChEBI" id="CHEBI:57705"/>
        <dbReference type="ChEBI" id="CHEBI:58223"/>
        <dbReference type="ChEBI" id="CHEBI:90840"/>
        <dbReference type="EC" id="2.4.1.255"/>
    </reaction>
</comment>
<keyword evidence="2" id="KW-0328">Glycosyltransferase</keyword>
<evidence type="ECO:0000313" key="13">
    <source>
        <dbReference type="Proteomes" id="UP001392437"/>
    </source>
</evidence>
<dbReference type="EC" id="2.4.1.255" evidence="1"/>
<evidence type="ECO:0000259" key="11">
    <source>
        <dbReference type="Pfam" id="PF04577"/>
    </source>
</evidence>
<evidence type="ECO:0000256" key="2">
    <source>
        <dbReference type="ARBA" id="ARBA00022676"/>
    </source>
</evidence>
<evidence type="ECO:0000256" key="4">
    <source>
        <dbReference type="ARBA" id="ARBA00022729"/>
    </source>
</evidence>
<keyword evidence="3" id="KW-0808">Transferase</keyword>
<name>A0AAW0Q6Z4_9PEZI</name>
<gene>
    <name evidence="12" type="ORF">PG999_014301</name>
</gene>
<keyword evidence="13" id="KW-1185">Reference proteome</keyword>
<comment type="caution">
    <text evidence="12">The sequence shown here is derived from an EMBL/GenBank/DDBJ whole genome shotgun (WGS) entry which is preliminary data.</text>
</comment>
<protein>
    <recommendedName>
        <fullName evidence="7">EGF domain-specific O-linked N-acetylglucosamine transferase</fullName>
        <ecNumber evidence="1">2.4.1.255</ecNumber>
    </recommendedName>
    <alternativeName>
        <fullName evidence="8">Extracellular O-linked N-acetylglucosamine transferase</fullName>
    </alternativeName>
</protein>
<dbReference type="PANTHER" id="PTHR20961">
    <property type="entry name" value="GLYCOSYLTRANSFERASE"/>
    <property type="match status" value="1"/>
</dbReference>